<evidence type="ECO:0000313" key="2">
    <source>
        <dbReference type="EMBL" id="KAJ2931238.1"/>
    </source>
</evidence>
<feature type="compositionally biased region" description="Basic and acidic residues" evidence="1">
    <location>
        <begin position="217"/>
        <end position="242"/>
    </location>
</feature>
<proteinExistence type="predicted"/>
<dbReference type="OrthoDB" id="3266879at2759"/>
<feature type="region of interest" description="Disordered" evidence="1">
    <location>
        <begin position="21"/>
        <end position="45"/>
    </location>
</feature>
<feature type="compositionally biased region" description="Pro residues" evidence="1">
    <location>
        <begin position="29"/>
        <end position="40"/>
    </location>
</feature>
<reference evidence="2" key="1">
    <citation type="submission" date="2022-06" db="EMBL/GenBank/DDBJ databases">
        <title>Genome Sequence of Candolleomyces eurysporus.</title>
        <authorList>
            <person name="Buettner E."/>
        </authorList>
    </citation>
    <scope>NUCLEOTIDE SEQUENCE</scope>
    <source>
        <strain evidence="2">VTCC 930004</strain>
    </source>
</reference>
<sequence>MLRSQAIKLAQANTRVRAAKFATRRYATQPPPPAGQPAPNPKAANQKDNTLVYVGLGLATGAGIYYYVRNSDEAADLEKRARRDEERVRVNAQQAFDATKDRADVLLQQGQRKVDHAEDAAREKYDSAKSRAQGAVKEAQAEGRGLLDRAEEKLEYANKAVKDNFNQTRNSTEALYREARDNAEHKSAELRADADRKAREAKQGWFSWLGFGKSKVEEGENAAREAKDKLDTEAERLRKEAARGVANAAEDVRVKAEKRT</sequence>
<dbReference type="AlphaFoldDB" id="A0A9W8MJE6"/>
<evidence type="ECO:0000313" key="3">
    <source>
        <dbReference type="Proteomes" id="UP001140091"/>
    </source>
</evidence>
<comment type="caution">
    <text evidence="2">The sequence shown here is derived from an EMBL/GenBank/DDBJ whole genome shotgun (WGS) entry which is preliminary data.</text>
</comment>
<feature type="compositionally biased region" description="Basic and acidic residues" evidence="1">
    <location>
        <begin position="250"/>
        <end position="260"/>
    </location>
</feature>
<protein>
    <submittedName>
        <fullName evidence="2">Uncharacterized protein</fullName>
    </submittedName>
</protein>
<name>A0A9W8MJE6_9AGAR</name>
<accession>A0A9W8MJE6</accession>
<keyword evidence="3" id="KW-1185">Reference proteome</keyword>
<feature type="region of interest" description="Disordered" evidence="1">
    <location>
        <begin position="217"/>
        <end position="260"/>
    </location>
</feature>
<dbReference type="Proteomes" id="UP001140091">
    <property type="component" value="Unassembled WGS sequence"/>
</dbReference>
<feature type="non-terminal residue" evidence="2">
    <location>
        <position position="1"/>
    </location>
</feature>
<gene>
    <name evidence="2" type="ORF">H1R20_g5836</name>
</gene>
<dbReference type="EMBL" id="JANBPK010000809">
    <property type="protein sequence ID" value="KAJ2931238.1"/>
    <property type="molecule type" value="Genomic_DNA"/>
</dbReference>
<evidence type="ECO:0000256" key="1">
    <source>
        <dbReference type="SAM" id="MobiDB-lite"/>
    </source>
</evidence>
<organism evidence="2 3">
    <name type="scientific">Candolleomyces eurysporus</name>
    <dbReference type="NCBI Taxonomy" id="2828524"/>
    <lineage>
        <taxon>Eukaryota</taxon>
        <taxon>Fungi</taxon>
        <taxon>Dikarya</taxon>
        <taxon>Basidiomycota</taxon>
        <taxon>Agaricomycotina</taxon>
        <taxon>Agaricomycetes</taxon>
        <taxon>Agaricomycetidae</taxon>
        <taxon>Agaricales</taxon>
        <taxon>Agaricineae</taxon>
        <taxon>Psathyrellaceae</taxon>
        <taxon>Candolleomyces</taxon>
    </lineage>
</organism>